<name>A0A077RV84_WHEAT</name>
<dbReference type="HOGENOM" id="CLU_1221539_0_0_1"/>
<dbReference type="Pfam" id="PF04484">
    <property type="entry name" value="QWRF"/>
    <property type="match status" value="1"/>
</dbReference>
<sequence length="227" mass="25949">MAAPRPHQPHGMKLAETKKAAVVGRKKVAGKLEGVHQLRLLDNRYVQYRLLNARGHRRPRKMEMGWWRRKAVECCRHYSNPHLWIRDLVRSLPCRKFPTLPCLHIVDFVGNPCARTPPSAGTSSDLSICFVYSLYDFAQYKIFFCYVVLGVTFVRIASFVDIYGKIEVVKSEVMGETLFSRRQCLTLLPGNVMCRDESKREMAGCVCLMKKDLCATRLISLDTNGAH</sequence>
<gene>
    <name evidence="1" type="ORF">TRAES_3BF024700100CFD_c1</name>
    <name evidence="2" type="ORF">TRAES_3BF024900040CFD_c1</name>
</gene>
<dbReference type="ExpressionAtlas" id="A0A077RV84">
    <property type="expression patterns" value="baseline"/>
</dbReference>
<reference evidence="1" key="1">
    <citation type="journal article" date="2014" name="Science">
        <title>Structural and functional partitioning of bread wheat chromosome 3B.</title>
        <authorList>
            <person name="Choulet F."/>
            <person name="Alberti A."/>
            <person name="Theil S."/>
            <person name="Glover N."/>
            <person name="Barbe V."/>
            <person name="Daron J."/>
            <person name="Pingault L."/>
            <person name="Sourdille P."/>
            <person name="Couloux A."/>
            <person name="Paux E."/>
            <person name="Leroy P."/>
            <person name="Mangenot S."/>
            <person name="Guilhot N."/>
            <person name="Le Gouis J."/>
            <person name="Balfourier F."/>
            <person name="Alaux M."/>
            <person name="Jamilloux V."/>
            <person name="Poulain J."/>
            <person name="Durand C."/>
            <person name="Bellec A."/>
            <person name="Gaspin C."/>
            <person name="Safar J."/>
            <person name="Dolezel J."/>
            <person name="Rogers J."/>
            <person name="Vandepoele K."/>
            <person name="Aury J.M."/>
            <person name="Mayer K."/>
            <person name="Berges H."/>
            <person name="Quesneville H."/>
            <person name="Wincker P."/>
            <person name="Feuillet C."/>
        </authorList>
    </citation>
    <scope>NUCLEOTIDE SEQUENCE</scope>
</reference>
<dbReference type="InterPro" id="IPR007573">
    <property type="entry name" value="QWRF"/>
</dbReference>
<organism evidence="1">
    <name type="scientific">Triticum aestivum</name>
    <name type="common">Wheat</name>
    <dbReference type="NCBI Taxonomy" id="4565"/>
    <lineage>
        <taxon>Eukaryota</taxon>
        <taxon>Viridiplantae</taxon>
        <taxon>Streptophyta</taxon>
        <taxon>Embryophyta</taxon>
        <taxon>Tracheophyta</taxon>
        <taxon>Spermatophyta</taxon>
        <taxon>Magnoliopsida</taxon>
        <taxon>Liliopsida</taxon>
        <taxon>Poales</taxon>
        <taxon>Poaceae</taxon>
        <taxon>BOP clade</taxon>
        <taxon>Pooideae</taxon>
        <taxon>Triticodae</taxon>
        <taxon>Triticeae</taxon>
        <taxon>Triticinae</taxon>
        <taxon>Triticum</taxon>
    </lineage>
</organism>
<protein>
    <submittedName>
        <fullName evidence="1">Uncharacterized protein</fullName>
    </submittedName>
</protein>
<proteinExistence type="predicted"/>
<dbReference type="AlphaFoldDB" id="A0A077RV84"/>
<evidence type="ECO:0000313" key="1">
    <source>
        <dbReference type="EMBL" id="CDM81020.1"/>
    </source>
</evidence>
<evidence type="ECO:0000313" key="2">
    <source>
        <dbReference type="EMBL" id="CDM81055.1"/>
    </source>
</evidence>
<accession>A0A077RV84</accession>
<dbReference type="EMBL" id="HG670306">
    <property type="protein sequence ID" value="CDM81020.1"/>
    <property type="molecule type" value="Genomic_DNA"/>
</dbReference>
<dbReference type="EMBL" id="HG670306">
    <property type="protein sequence ID" value="CDM81055.1"/>
    <property type="molecule type" value="Genomic_DNA"/>
</dbReference>